<comment type="caution">
    <text evidence="2">The sequence shown here is derived from an EMBL/GenBank/DDBJ whole genome shotgun (WGS) entry which is preliminary data.</text>
</comment>
<evidence type="ECO:0000313" key="2">
    <source>
        <dbReference type="EMBL" id="KAJ1355613.1"/>
    </source>
</evidence>
<dbReference type="Proteomes" id="UP001196413">
    <property type="component" value="Unassembled WGS sequence"/>
</dbReference>
<evidence type="ECO:0000313" key="3">
    <source>
        <dbReference type="Proteomes" id="UP001196413"/>
    </source>
</evidence>
<feature type="compositionally biased region" description="Basic and acidic residues" evidence="1">
    <location>
        <begin position="10"/>
        <end position="21"/>
    </location>
</feature>
<sequence length="65" mass="7339">MVEVLAGKTNLEDQVRSGHPGEFDQKAVIEASEEDPTLTIKDDYGYEAINRILKHLDPYNRALSH</sequence>
<protein>
    <submittedName>
        <fullName evidence="2">Uncharacterized protein</fullName>
    </submittedName>
</protein>
<feature type="region of interest" description="Disordered" evidence="1">
    <location>
        <begin position="1"/>
        <end position="21"/>
    </location>
</feature>
<reference evidence="2" key="1">
    <citation type="submission" date="2021-06" db="EMBL/GenBank/DDBJ databases">
        <title>Parelaphostrongylus tenuis whole genome reference sequence.</title>
        <authorList>
            <person name="Garwood T.J."/>
            <person name="Larsen P.A."/>
            <person name="Fountain-Jones N.M."/>
            <person name="Garbe J.R."/>
            <person name="Macchietto M.G."/>
            <person name="Kania S.A."/>
            <person name="Gerhold R.W."/>
            <person name="Richards J.E."/>
            <person name="Wolf T.M."/>
        </authorList>
    </citation>
    <scope>NUCLEOTIDE SEQUENCE</scope>
    <source>
        <strain evidence="2">MNPRO001-30</strain>
        <tissue evidence="2">Meninges</tissue>
    </source>
</reference>
<dbReference type="EMBL" id="JAHQIW010002518">
    <property type="protein sequence ID" value="KAJ1355613.1"/>
    <property type="molecule type" value="Genomic_DNA"/>
</dbReference>
<organism evidence="2 3">
    <name type="scientific">Parelaphostrongylus tenuis</name>
    <name type="common">Meningeal worm</name>
    <dbReference type="NCBI Taxonomy" id="148309"/>
    <lineage>
        <taxon>Eukaryota</taxon>
        <taxon>Metazoa</taxon>
        <taxon>Ecdysozoa</taxon>
        <taxon>Nematoda</taxon>
        <taxon>Chromadorea</taxon>
        <taxon>Rhabditida</taxon>
        <taxon>Rhabditina</taxon>
        <taxon>Rhabditomorpha</taxon>
        <taxon>Strongyloidea</taxon>
        <taxon>Metastrongylidae</taxon>
        <taxon>Parelaphostrongylus</taxon>
    </lineage>
</organism>
<name>A0AAD5MF12_PARTN</name>
<proteinExistence type="predicted"/>
<keyword evidence="3" id="KW-1185">Reference proteome</keyword>
<evidence type="ECO:0000256" key="1">
    <source>
        <dbReference type="SAM" id="MobiDB-lite"/>
    </source>
</evidence>
<accession>A0AAD5MF12</accession>
<dbReference type="AlphaFoldDB" id="A0AAD5MF12"/>
<gene>
    <name evidence="2" type="ORF">KIN20_013080</name>
</gene>